<evidence type="ECO:0000313" key="3">
    <source>
        <dbReference type="EMBL" id="MDD1016076.1"/>
    </source>
</evidence>
<keyword evidence="4" id="KW-1185">Reference proteome</keyword>
<dbReference type="InterPro" id="IPR003646">
    <property type="entry name" value="SH3-like_bac-type"/>
</dbReference>
<dbReference type="RefSeq" id="WP_273894751.1">
    <property type="nucleotide sequence ID" value="NZ_JAMDGP010000038.1"/>
</dbReference>
<proteinExistence type="predicted"/>
<dbReference type="Proteomes" id="UP001148184">
    <property type="component" value="Unassembled WGS sequence"/>
</dbReference>
<evidence type="ECO:0000313" key="4">
    <source>
        <dbReference type="Proteomes" id="UP001148184"/>
    </source>
</evidence>
<dbReference type="EMBL" id="JAMDGZ010000048">
    <property type="protein sequence ID" value="MDD1016076.1"/>
    <property type="molecule type" value="Genomic_DNA"/>
</dbReference>
<feature type="domain" description="SH3b" evidence="2">
    <location>
        <begin position="367"/>
        <end position="415"/>
    </location>
</feature>
<dbReference type="Pfam" id="PF08239">
    <property type="entry name" value="SH3_3"/>
    <property type="match status" value="1"/>
</dbReference>
<feature type="region of interest" description="Disordered" evidence="1">
    <location>
        <begin position="1"/>
        <end position="26"/>
    </location>
</feature>
<accession>A0ABT5PCP4</accession>
<protein>
    <submittedName>
        <fullName evidence="3">SH3 domain-containing protein</fullName>
    </submittedName>
</protein>
<comment type="caution">
    <text evidence="3">The sequence shown here is derived from an EMBL/GenBank/DDBJ whole genome shotgun (WGS) entry which is preliminary data.</text>
</comment>
<evidence type="ECO:0000259" key="2">
    <source>
        <dbReference type="Pfam" id="PF08239"/>
    </source>
</evidence>
<evidence type="ECO:0000256" key="1">
    <source>
        <dbReference type="SAM" id="MobiDB-lite"/>
    </source>
</evidence>
<name>A0ABT5PCP4_9PSED</name>
<organism evidence="3 4">
    <name type="scientific">Pseudomonas rubra</name>
    <dbReference type="NCBI Taxonomy" id="2942627"/>
    <lineage>
        <taxon>Bacteria</taxon>
        <taxon>Pseudomonadati</taxon>
        <taxon>Pseudomonadota</taxon>
        <taxon>Gammaproteobacteria</taxon>
        <taxon>Pseudomonadales</taxon>
        <taxon>Pseudomonadaceae</taxon>
        <taxon>Pseudomonas</taxon>
    </lineage>
</organism>
<gene>
    <name evidence="3" type="ORF">M5G17_20575</name>
</gene>
<dbReference type="Gene3D" id="2.30.30.40">
    <property type="entry name" value="SH3 Domains"/>
    <property type="match status" value="1"/>
</dbReference>
<reference evidence="3 4" key="1">
    <citation type="submission" date="2022-05" db="EMBL/GenBank/DDBJ databases">
        <title>Novel Pseudomonas spp. Isolated from a Rainbow Trout Aquaculture Facility.</title>
        <authorList>
            <person name="Testerman T."/>
            <person name="Graf J."/>
        </authorList>
    </citation>
    <scope>NUCLEOTIDE SEQUENCE [LARGE SCALE GENOMIC DNA]</scope>
    <source>
        <strain evidence="3 4">ID1025</strain>
    </source>
</reference>
<sequence>MTRSDDKAGNDLPAQGQESVSEKACDPIVHLEGPSPSLIDSLRAQLEPARLESWKEISSQLATARVLPAIDPLRELRATLASVSRLSGFREQLAMFQPQPWKETIGRPLAAVQALPSLRGIRSQLEPIQALVSSRGLLSQLATAKVFPSMEGLIAQLAVARVLPSLEGFRAQLADNQVFSSAAGFQAQLSAVKALPSIAGLSAELGLRSAQGRKFSSALEGVVASYDNFIKSSSLAKLLVAESGELRLQSLEELLARNKPELSDFLDNELPEVVESEVVDFLSRGGQLKQLSKQAYSHLVTVWTVLKWLANTFVLLVAVAQAYEYLEKKLEGVTSAQQVQDVIKGLPSEHRALLTSYRIVIREQAVLRADPGSGAEEIGRLRLGERVEVLEERDGWIKVSVDMADEETEGWLSRSRTAPIADKTQA</sequence>